<comment type="caution">
    <text evidence="1">The sequence shown here is derived from an EMBL/GenBank/DDBJ whole genome shotgun (WGS) entry which is preliminary data.</text>
</comment>
<protein>
    <submittedName>
        <fullName evidence="1">Uncharacterized protein</fullName>
    </submittedName>
</protein>
<dbReference type="Proteomes" id="UP000033423">
    <property type="component" value="Unassembled WGS sequence"/>
</dbReference>
<evidence type="ECO:0000313" key="1">
    <source>
        <dbReference type="EMBL" id="KJU83824.1"/>
    </source>
</evidence>
<gene>
    <name evidence="1" type="ORF">MBAV_003984</name>
</gene>
<organism evidence="1 2">
    <name type="scientific">Candidatus Magnetobacterium bavaricum</name>
    <dbReference type="NCBI Taxonomy" id="29290"/>
    <lineage>
        <taxon>Bacteria</taxon>
        <taxon>Pseudomonadati</taxon>
        <taxon>Nitrospirota</taxon>
        <taxon>Thermodesulfovibrionia</taxon>
        <taxon>Thermodesulfovibrionales</taxon>
        <taxon>Candidatus Magnetobacteriaceae</taxon>
        <taxon>Candidatus Magnetobacterium</taxon>
    </lineage>
</organism>
<accession>A0A0F3GPD6</accession>
<dbReference type="EMBL" id="LACI01001711">
    <property type="protein sequence ID" value="KJU83824.1"/>
    <property type="molecule type" value="Genomic_DNA"/>
</dbReference>
<dbReference type="Gene3D" id="2.60.120.200">
    <property type="match status" value="1"/>
</dbReference>
<dbReference type="AlphaFoldDB" id="A0A0F3GPD6"/>
<evidence type="ECO:0000313" key="2">
    <source>
        <dbReference type="Proteomes" id="UP000033423"/>
    </source>
</evidence>
<keyword evidence="2" id="KW-1185">Reference proteome</keyword>
<reference evidence="1 2" key="1">
    <citation type="submission" date="2015-02" db="EMBL/GenBank/DDBJ databases">
        <title>Single-cell genomics of uncultivated deep-branching MTB reveals a conserved set of magnetosome genes.</title>
        <authorList>
            <person name="Kolinko S."/>
            <person name="Richter M."/>
            <person name="Glockner F.O."/>
            <person name="Brachmann A."/>
            <person name="Schuler D."/>
        </authorList>
    </citation>
    <scope>NUCLEOTIDE SEQUENCE [LARGE SCALE GENOMIC DNA]</scope>
    <source>
        <strain evidence="1">TM-1</strain>
    </source>
</reference>
<proteinExistence type="predicted"/>
<name>A0A0F3GPD6_9BACT</name>
<sequence>MADQFGVSTQQDLKSGGDGVKLYGWNVLNSDNASAMDVDITYTGNLRITSSTTTTDAPMTHPFVYQLVTGDFDIDVALTQVNAGAFQGLMCRDPNASAGEDWVAIGWDSSPNLWWGDLTNDVNTSGNLSSGNVYVRLARVGNVFTAYRKANPGDSWTSVKTFTRNDFAGHDPLQVGLYQKRTSATATVRFDYFQGTYSGGTVSIDGALTWPKPTVSASASSASVGSGSLTLPKDTLEASCSQSGSFVDITLFSPMLSADTPADASVNVALPLPVFDTLLTGSNNVAGQMTLLPLQGVGTELAGCTATVALSLGQFSADSATNPHSDIPMRAIRSEALCLTGSVATAQTGMPSLTPEGNITTSHIITSLLRLPRPAIGATLATGNNWTMQGQCPTLQLSTALATGNAASCNTNVPVPGLLSISFSNPLAESTMKTPQLLTEGVGCRDFYATIP</sequence>